<name>A0A2S8G7V4_9BACT</name>
<evidence type="ECO:0000256" key="1">
    <source>
        <dbReference type="ARBA" id="ARBA00006479"/>
    </source>
</evidence>
<dbReference type="AlphaFoldDB" id="A0A2S8G7V4"/>
<dbReference type="Gene3D" id="3.30.420.40">
    <property type="match status" value="2"/>
</dbReference>
<gene>
    <name evidence="2" type="ORF">C5Y83_00885</name>
</gene>
<dbReference type="Pfam" id="PF00480">
    <property type="entry name" value="ROK"/>
    <property type="match status" value="1"/>
</dbReference>
<dbReference type="InterPro" id="IPR043129">
    <property type="entry name" value="ATPase_NBD"/>
</dbReference>
<dbReference type="SUPFAM" id="SSF53067">
    <property type="entry name" value="Actin-like ATPase domain"/>
    <property type="match status" value="1"/>
</dbReference>
<dbReference type="PANTHER" id="PTHR18964">
    <property type="entry name" value="ROK (REPRESSOR, ORF, KINASE) FAMILY"/>
    <property type="match status" value="1"/>
</dbReference>
<dbReference type="RefSeq" id="WP_105327755.1">
    <property type="nucleotide sequence ID" value="NZ_PUHY01000001.1"/>
</dbReference>
<dbReference type="EMBL" id="PUHY01000001">
    <property type="protein sequence ID" value="PQO40519.1"/>
    <property type="molecule type" value="Genomic_DNA"/>
</dbReference>
<reference evidence="2 3" key="1">
    <citation type="submission" date="2018-02" db="EMBL/GenBank/DDBJ databases">
        <title>Comparative genomes isolates from brazilian mangrove.</title>
        <authorList>
            <person name="Araujo J.E."/>
            <person name="Taketani R.G."/>
            <person name="Silva M.C.P."/>
            <person name="Loureco M.V."/>
            <person name="Andreote F.D."/>
        </authorList>
    </citation>
    <scope>NUCLEOTIDE SEQUENCE [LARGE SCALE GENOMIC DNA]</scope>
    <source>
        <strain evidence="2 3">Hex-1 MGV</strain>
    </source>
</reference>
<proteinExistence type="inferred from homology"/>
<dbReference type="InterPro" id="IPR000600">
    <property type="entry name" value="ROK"/>
</dbReference>
<accession>A0A2S8G7V4</accession>
<dbReference type="OrthoDB" id="9795247at2"/>
<dbReference type="Proteomes" id="UP000238322">
    <property type="component" value="Unassembled WGS sequence"/>
</dbReference>
<evidence type="ECO:0000313" key="2">
    <source>
        <dbReference type="EMBL" id="PQO40519.1"/>
    </source>
</evidence>
<evidence type="ECO:0000313" key="3">
    <source>
        <dbReference type="Proteomes" id="UP000238322"/>
    </source>
</evidence>
<protein>
    <submittedName>
        <fullName evidence="2">ROK family protein</fullName>
    </submittedName>
</protein>
<comment type="caution">
    <text evidence="2">The sequence shown here is derived from an EMBL/GenBank/DDBJ whole genome shotgun (WGS) entry which is preliminary data.</text>
</comment>
<dbReference type="PANTHER" id="PTHR18964:SF149">
    <property type="entry name" value="BIFUNCTIONAL UDP-N-ACETYLGLUCOSAMINE 2-EPIMERASE_N-ACETYLMANNOSAMINE KINASE"/>
    <property type="match status" value="1"/>
</dbReference>
<sequence>MIILSIDVGGSNVKFLRSDCDERRKFASGPNLTAQDMVDKVKEATADWSFDAISIGIPAPVLRGKVMKDPHNLGSGWEGFDFAEAFGKPTKVVNDAAMQALGDYKGGRMLFLGLGTGLGSAMIIEGVLQPMELAHLPYKKGKTFEEYVGQKGRDELGKKKWRAEVNEAIRMLTAALEPEYVVLGGGNAKSMDDLPENVTVCANGNAFIGGFRMWDESSHIQL</sequence>
<organism evidence="2 3">
    <name type="scientific">Blastopirellula marina</name>
    <dbReference type="NCBI Taxonomy" id="124"/>
    <lineage>
        <taxon>Bacteria</taxon>
        <taxon>Pseudomonadati</taxon>
        <taxon>Planctomycetota</taxon>
        <taxon>Planctomycetia</taxon>
        <taxon>Pirellulales</taxon>
        <taxon>Pirellulaceae</taxon>
        <taxon>Blastopirellula</taxon>
    </lineage>
</organism>
<comment type="similarity">
    <text evidence="1">Belongs to the ROK (NagC/XylR) family.</text>
</comment>